<sequence>MTDDADETGVAADGAGMVDAGAPEPAPLPERRDDIAATGMPRPGPDALYGEHPTPPPLENGPGWEADPLLVAGTEGYDDGEYCYQDHVFDDYGADVSPMFAEPPEGAKAVGGVYQQPTGDYYYPRNEDRYAYNAADLVEFRARPTDEGVAYRLTLNTMRAPDAAAVAVGIDTSGEGDPDGGTTDWGDGLGDLGAPVDHTLVTWGTGAELDGEPLSEERLVVDVERNQIEVEVPLEPGEATWRHYCAVGLWDRERGTFKRVRGAVDDEYPGSGEGAEDLPPVFNVGFRFDEPVERNVEVDGLLSRLASMGVDLPGTLLGELRNPPRLLGRVQDLGDAIGESLSDPLSGNLIGPLGLADDVSDIVGDLDGYPRVFGYGNWRETAQAFALAERDISEFHADIDFGKLRDGVTERELPTGGYHTFLYPSRSDYDHEGVDPQRNVFYGRLQPYSAYIPEEYEPDEPAPLALLLHSLGCSFNQYATFMPNYVKGFAEEYGAIVMTPQARGPGLWYQRHAELDVFEAMRDIRARYNVDMDRVTVSGYSMGGYGVHLLAGKHPDVFARGFSIVGTPSEDPLEGPTNSVLQTPAEIMTGLFGGEEGGDIITVFGEQPENALRLTDNLRHVPMLLWNGVADPLVPILGPANYARRLDEFDYRHRIDVFPGGTHMILAACDEWSGGPEYVAKGHREGDPDRVTYKRIPEFDYPGLGLVHDSAYWVSGITVHEEFSSGRVDAISLADGYEAPHVEQFNWTGTRPQPHVTRGIEWVADPNADGERNLADDDERDGHERYAPANALNITCWGVDEVTVHVEGAGLDPGSELRIDYRASNDTTVVLTSSVGEREVTLPGDRDGATVTVGPLA</sequence>
<dbReference type="OrthoDB" id="227610at2157"/>
<dbReference type="GO" id="GO:0008236">
    <property type="term" value="F:serine-type peptidase activity"/>
    <property type="evidence" value="ECO:0007669"/>
    <property type="project" value="InterPro"/>
</dbReference>
<name>A0A554NBL8_9EURY</name>
<dbReference type="PANTHER" id="PTHR43037:SF5">
    <property type="entry name" value="FERULOYL ESTERASE"/>
    <property type="match status" value="1"/>
</dbReference>
<dbReference type="AlphaFoldDB" id="A0A554NBL8"/>
<evidence type="ECO:0000313" key="6">
    <source>
        <dbReference type="Proteomes" id="UP000319894"/>
    </source>
</evidence>
<gene>
    <name evidence="5" type="ORF">DP107_07315</name>
</gene>
<keyword evidence="1" id="KW-0732">Signal</keyword>
<evidence type="ECO:0000259" key="4">
    <source>
        <dbReference type="Pfam" id="PF00326"/>
    </source>
</evidence>
<keyword evidence="2" id="KW-0378">Hydrolase</keyword>
<reference evidence="5 6" key="1">
    <citation type="submission" date="2018-06" db="EMBL/GenBank/DDBJ databases">
        <title>Natronomonas sp. F16-60 a new haloarchaeon isolated from a solar saltern of Isla Cristina, Huelva, Spain.</title>
        <authorList>
            <person name="Duran-Viseras A."/>
            <person name="Sanchez-Porro C."/>
            <person name="Ventosa A."/>
        </authorList>
    </citation>
    <scope>NUCLEOTIDE SEQUENCE [LARGE SCALE GENOMIC DNA]</scope>
    <source>
        <strain evidence="5 6">F16-60</strain>
    </source>
</reference>
<evidence type="ECO:0000256" key="3">
    <source>
        <dbReference type="SAM" id="MobiDB-lite"/>
    </source>
</evidence>
<keyword evidence="6" id="KW-1185">Reference proteome</keyword>
<dbReference type="InterPro" id="IPR001375">
    <property type="entry name" value="Peptidase_S9_cat"/>
</dbReference>
<feature type="compositionally biased region" description="Low complexity" evidence="3">
    <location>
        <begin position="9"/>
        <end position="22"/>
    </location>
</feature>
<proteinExistence type="predicted"/>
<accession>A0A554NBL8</accession>
<feature type="domain" description="Peptidase S9 prolyl oligopeptidase catalytic" evidence="4">
    <location>
        <begin position="516"/>
        <end position="666"/>
    </location>
</feature>
<dbReference type="Pfam" id="PF00326">
    <property type="entry name" value="Peptidase_S9"/>
    <property type="match status" value="1"/>
</dbReference>
<dbReference type="InterPro" id="IPR050955">
    <property type="entry name" value="Plant_Biomass_Hydrol_Est"/>
</dbReference>
<dbReference type="EMBL" id="QMDX01000003">
    <property type="protein sequence ID" value="TSD14772.1"/>
    <property type="molecule type" value="Genomic_DNA"/>
</dbReference>
<dbReference type="SUPFAM" id="SSF53474">
    <property type="entry name" value="alpha/beta-Hydrolases"/>
    <property type="match status" value="1"/>
</dbReference>
<dbReference type="RefSeq" id="WP_144261490.1">
    <property type="nucleotide sequence ID" value="NZ_QMDX01000003.1"/>
</dbReference>
<organism evidence="5 6">
    <name type="scientific">Haloglomus irregulare</name>
    <dbReference type="NCBI Taxonomy" id="2234134"/>
    <lineage>
        <taxon>Archaea</taxon>
        <taxon>Methanobacteriati</taxon>
        <taxon>Methanobacteriota</taxon>
        <taxon>Stenosarchaea group</taxon>
        <taxon>Halobacteria</taxon>
        <taxon>Halobacteriales</taxon>
        <taxon>Natronomonadaceae</taxon>
        <taxon>Haloglomus</taxon>
    </lineage>
</organism>
<feature type="region of interest" description="Disordered" evidence="3">
    <location>
        <begin position="1"/>
        <end position="65"/>
    </location>
</feature>
<evidence type="ECO:0000256" key="2">
    <source>
        <dbReference type="ARBA" id="ARBA00022801"/>
    </source>
</evidence>
<protein>
    <recommendedName>
        <fullName evidence="4">Peptidase S9 prolyl oligopeptidase catalytic domain-containing protein</fullName>
    </recommendedName>
</protein>
<dbReference type="Gene3D" id="3.40.50.1820">
    <property type="entry name" value="alpha/beta hydrolase"/>
    <property type="match status" value="1"/>
</dbReference>
<dbReference type="InterPro" id="IPR029058">
    <property type="entry name" value="AB_hydrolase_fold"/>
</dbReference>
<evidence type="ECO:0000256" key="1">
    <source>
        <dbReference type="ARBA" id="ARBA00022729"/>
    </source>
</evidence>
<dbReference type="GO" id="GO:0006508">
    <property type="term" value="P:proteolysis"/>
    <property type="evidence" value="ECO:0007669"/>
    <property type="project" value="InterPro"/>
</dbReference>
<dbReference type="PANTHER" id="PTHR43037">
    <property type="entry name" value="UNNAMED PRODUCT-RELATED"/>
    <property type="match status" value="1"/>
</dbReference>
<evidence type="ECO:0000313" key="5">
    <source>
        <dbReference type="EMBL" id="TSD14772.1"/>
    </source>
</evidence>
<dbReference type="InParanoid" id="A0A554NBL8"/>
<comment type="caution">
    <text evidence="5">The sequence shown here is derived from an EMBL/GenBank/DDBJ whole genome shotgun (WGS) entry which is preliminary data.</text>
</comment>
<dbReference type="Proteomes" id="UP000319894">
    <property type="component" value="Unassembled WGS sequence"/>
</dbReference>